<feature type="transmembrane region" description="Helical" evidence="1">
    <location>
        <begin position="277"/>
        <end position="302"/>
    </location>
</feature>
<keyword evidence="1" id="KW-0472">Membrane</keyword>
<proteinExistence type="predicted"/>
<organism evidence="2 3">
    <name type="scientific">Ranitomeya imitator</name>
    <name type="common">mimic poison frog</name>
    <dbReference type="NCBI Taxonomy" id="111125"/>
    <lineage>
        <taxon>Eukaryota</taxon>
        <taxon>Metazoa</taxon>
        <taxon>Chordata</taxon>
        <taxon>Craniata</taxon>
        <taxon>Vertebrata</taxon>
        <taxon>Euteleostomi</taxon>
        <taxon>Amphibia</taxon>
        <taxon>Batrachia</taxon>
        <taxon>Anura</taxon>
        <taxon>Neobatrachia</taxon>
        <taxon>Hyloidea</taxon>
        <taxon>Dendrobatidae</taxon>
        <taxon>Dendrobatinae</taxon>
        <taxon>Ranitomeya</taxon>
    </lineage>
</organism>
<keyword evidence="1" id="KW-0812">Transmembrane</keyword>
<dbReference type="Proteomes" id="UP001176940">
    <property type="component" value="Unassembled WGS sequence"/>
</dbReference>
<comment type="caution">
    <text evidence="2">The sequence shown here is derived from an EMBL/GenBank/DDBJ whole genome shotgun (WGS) entry which is preliminary data.</text>
</comment>
<keyword evidence="1" id="KW-1133">Transmembrane helix</keyword>
<protein>
    <submittedName>
        <fullName evidence="2">Uncharacterized protein</fullName>
    </submittedName>
</protein>
<evidence type="ECO:0000313" key="3">
    <source>
        <dbReference type="Proteomes" id="UP001176940"/>
    </source>
</evidence>
<evidence type="ECO:0000256" key="1">
    <source>
        <dbReference type="SAM" id="Phobius"/>
    </source>
</evidence>
<name>A0ABN9M6I2_9NEOB</name>
<reference evidence="2" key="1">
    <citation type="submission" date="2023-07" db="EMBL/GenBank/DDBJ databases">
        <authorList>
            <person name="Stuckert A."/>
        </authorList>
    </citation>
    <scope>NUCLEOTIDE SEQUENCE</scope>
</reference>
<dbReference type="EMBL" id="CAUEEQ010049359">
    <property type="protein sequence ID" value="CAJ0960127.1"/>
    <property type="molecule type" value="Genomic_DNA"/>
</dbReference>
<gene>
    <name evidence="2" type="ORF">RIMI_LOCUS17149252</name>
</gene>
<accession>A0ABN9M6I2</accession>
<sequence>MLPGTAPGAACYFDFCLACWKLWDAEWRLRTHHYTLNGKPLGKSDREKDLGILVNDKLTWSSQCQAAAAKANRIMGLEHPQVIRTNGKWKQVDTSLCIQRHHNVLCMPGQFKWGINLKRQSTNLQSRASKSLFLLSTANVSITTQHCYVMTSVARGAWCTLSGVTKINTPNWDYVIPTIANLSIDLKYHTPVNLQALSLGIGKELGEWLVKFNRDEYLLMKLHQEKSNATILLHHDQKELKEDTHLLENNAKGYWWEIIFGHSNAANGILNYLIDPIVILLIVSVILILLQVYMCCVTRYLYRKIQSLTNVKIVSCDTDVQIPIELKEIVDIEEKV</sequence>
<evidence type="ECO:0000313" key="2">
    <source>
        <dbReference type="EMBL" id="CAJ0960127.1"/>
    </source>
</evidence>
<keyword evidence="3" id="KW-1185">Reference proteome</keyword>